<evidence type="ECO:0000313" key="5">
    <source>
        <dbReference type="Proteomes" id="UP000027746"/>
    </source>
</evidence>
<name>A0A073JBQ2_9RHOB</name>
<dbReference type="SUPFAM" id="SSF51735">
    <property type="entry name" value="NAD(P)-binding Rossmann-fold domains"/>
    <property type="match status" value="1"/>
</dbReference>
<dbReference type="PANTHER" id="PTHR43658">
    <property type="entry name" value="SHORT-CHAIN DEHYDROGENASE/REDUCTASE"/>
    <property type="match status" value="1"/>
</dbReference>
<dbReference type="GeneID" id="68872584"/>
<dbReference type="RefSeq" id="WP_037927141.1">
    <property type="nucleotide sequence ID" value="NZ_CP054606.1"/>
</dbReference>
<keyword evidence="2" id="KW-0560">Oxidoreductase</keyword>
<dbReference type="EMBL" id="JAMD01000007">
    <property type="protein sequence ID" value="KEJ95167.1"/>
    <property type="molecule type" value="Genomic_DNA"/>
</dbReference>
<protein>
    <submittedName>
        <fullName evidence="4">3-hydroxy-2-methylbutyryl-CoA dehydrogenase</fullName>
    </submittedName>
</protein>
<proteinExistence type="inferred from homology"/>
<dbReference type="PRINTS" id="PR00080">
    <property type="entry name" value="SDRFAMILY"/>
</dbReference>
<evidence type="ECO:0000313" key="4">
    <source>
        <dbReference type="EMBL" id="KEJ95167.1"/>
    </source>
</evidence>
<dbReference type="Gene3D" id="3.40.50.720">
    <property type="entry name" value="NAD(P)-binding Rossmann-like Domain"/>
    <property type="match status" value="1"/>
</dbReference>
<dbReference type="PROSITE" id="PS00061">
    <property type="entry name" value="ADH_SHORT"/>
    <property type="match status" value="1"/>
</dbReference>
<gene>
    <name evidence="4" type="ORF">SUH3_21830</name>
</gene>
<comment type="caution">
    <text evidence="4">The sequence shown here is derived from an EMBL/GenBank/DDBJ whole genome shotgun (WGS) entry which is preliminary data.</text>
</comment>
<dbReference type="GO" id="GO:0016491">
    <property type="term" value="F:oxidoreductase activity"/>
    <property type="evidence" value="ECO:0007669"/>
    <property type="project" value="UniProtKB-KW"/>
</dbReference>
<organism evidence="4 5">
    <name type="scientific">Pseudosulfitobacter pseudonitzschiae</name>
    <dbReference type="NCBI Taxonomy" id="1402135"/>
    <lineage>
        <taxon>Bacteria</taxon>
        <taxon>Pseudomonadati</taxon>
        <taxon>Pseudomonadota</taxon>
        <taxon>Alphaproteobacteria</taxon>
        <taxon>Rhodobacterales</taxon>
        <taxon>Roseobacteraceae</taxon>
        <taxon>Pseudosulfitobacter</taxon>
    </lineage>
</organism>
<dbReference type="InterPro" id="IPR020904">
    <property type="entry name" value="Sc_DH/Rdtase_CS"/>
</dbReference>
<keyword evidence="5" id="KW-1185">Reference proteome</keyword>
<evidence type="ECO:0000256" key="2">
    <source>
        <dbReference type="ARBA" id="ARBA00023002"/>
    </source>
</evidence>
<evidence type="ECO:0000256" key="3">
    <source>
        <dbReference type="RuleBase" id="RU000363"/>
    </source>
</evidence>
<dbReference type="AlphaFoldDB" id="A0A073JBQ2"/>
<accession>A0A073JBQ2</accession>
<sequence>MDIKGQAAIVTGGASGLGGATADMLAQAGAKVTIFDLNADLGEAKAKDIGGKFIKVNVTDESEVEAAIAEAEGVHGKARILVNCAGIGPPKKVIDREGNAIPLKDFTSIVNVNLFGTFNVLSKFAASLHTADPIGEERGVIINTASVAAFDGQIGQAAYAASKGGIVGMTLPVARELARYGIRVMTIAPGLFLTPLMASLPQEAQDSLGRQVPFPPRLGNPTEFAAMVQSIVTNIMLNGETIRLDGAIRMAPK</sequence>
<evidence type="ECO:0000256" key="1">
    <source>
        <dbReference type="ARBA" id="ARBA00006484"/>
    </source>
</evidence>
<dbReference type="PANTHER" id="PTHR43658:SF8">
    <property type="entry name" value="17-BETA-HYDROXYSTEROID DEHYDROGENASE 14-RELATED"/>
    <property type="match status" value="1"/>
</dbReference>
<reference evidence="4 5" key="1">
    <citation type="submission" date="2014-01" db="EMBL/GenBank/DDBJ databases">
        <title>Sulfitobacter sp. H3 (MCCC 1A00686) Genome Sequencing.</title>
        <authorList>
            <person name="Lai Q."/>
            <person name="Hong Z."/>
        </authorList>
    </citation>
    <scope>NUCLEOTIDE SEQUENCE [LARGE SCALE GENOMIC DNA]</scope>
    <source>
        <strain evidence="4 5">H3</strain>
    </source>
</reference>
<dbReference type="OrthoDB" id="9795647at2"/>
<dbReference type="Pfam" id="PF00106">
    <property type="entry name" value="adh_short"/>
    <property type="match status" value="1"/>
</dbReference>
<dbReference type="InterPro" id="IPR036291">
    <property type="entry name" value="NAD(P)-bd_dom_sf"/>
</dbReference>
<dbReference type="FunFam" id="3.40.50.720:FF:000215">
    <property type="entry name" value="3-hydroxyacyl-CoA dehydrogenase type-2"/>
    <property type="match status" value="1"/>
</dbReference>
<dbReference type="PRINTS" id="PR00081">
    <property type="entry name" value="GDHRDH"/>
</dbReference>
<dbReference type="Proteomes" id="UP000027746">
    <property type="component" value="Unassembled WGS sequence"/>
</dbReference>
<dbReference type="InterPro" id="IPR002347">
    <property type="entry name" value="SDR_fam"/>
</dbReference>
<comment type="similarity">
    <text evidence="1 3">Belongs to the short-chain dehydrogenases/reductases (SDR) family.</text>
</comment>